<evidence type="ECO:0000313" key="15">
    <source>
        <dbReference type="Proteomes" id="UP000075809"/>
    </source>
</evidence>
<keyword evidence="6" id="KW-0589">Pheromone response</keyword>
<dbReference type="Gene3D" id="1.10.238.20">
    <property type="entry name" value="Pheromone/general odorant binding protein domain"/>
    <property type="match status" value="2"/>
</dbReference>
<accession>A0A151WKM5</accession>
<keyword evidence="15" id="KW-1185">Reference proteome</keyword>
<dbReference type="GO" id="GO:0005615">
    <property type="term" value="C:extracellular space"/>
    <property type="evidence" value="ECO:0007669"/>
    <property type="project" value="InterPro"/>
</dbReference>
<evidence type="ECO:0000256" key="3">
    <source>
        <dbReference type="ARBA" id="ARBA00011738"/>
    </source>
</evidence>
<evidence type="ECO:0000256" key="12">
    <source>
        <dbReference type="ARBA" id="ARBA00024844"/>
    </source>
</evidence>
<comment type="function">
    <text evidence="12">Colony queen number, a major feature of social organization, is associated with worker genotype for Gp-9. Colonies are headed by either a single reproductive queen (monogyne form) or multiple queens (polygyne form). Differences in worker Gp-9 genotypes between social forms may cause differences in workers' abilities to recognize queens and regulate their numbers.</text>
</comment>
<sequence>DDVLTIQDILQDKYKSENQEKLNKNGCLMQCMFQKDGMMEDAEYKVEKMHSEFIKKTNVQPGDKRFEGLDTCINEYDVLTIQDILQDKYKSENQEKLNKNGCLMQCMFQKDGMMEDAEYKVEKMHSEFIKKTNVQPGDKRFEGLDTCINESKDVTEKCEKAFLLTTCYFKSEREHLHDYGYDESTE</sequence>
<keyword evidence="11" id="KW-1015">Disulfide bond</keyword>
<comment type="similarity">
    <text evidence="2">Belongs to the PBP/GOBP family.</text>
</comment>
<name>A0A151WKM5_9HYME</name>
<feature type="non-terminal residue" evidence="14">
    <location>
        <position position="1"/>
    </location>
</feature>
<comment type="subcellular location">
    <subcellularLocation>
        <location evidence="1">Secreted</location>
    </subcellularLocation>
</comment>
<dbReference type="Pfam" id="PF01395">
    <property type="entry name" value="PBP_GOBP"/>
    <property type="match status" value="1"/>
</dbReference>
<keyword evidence="8" id="KW-0085">Behavior</keyword>
<reference evidence="14 15" key="1">
    <citation type="submission" date="2015-09" db="EMBL/GenBank/DDBJ databases">
        <title>Trachymyrmex zeteki WGS genome.</title>
        <authorList>
            <person name="Nygaard S."/>
            <person name="Hu H."/>
            <person name="Boomsma J."/>
            <person name="Zhang G."/>
        </authorList>
    </citation>
    <scope>NUCLEOTIDE SEQUENCE [LARGE SCALE GENOMIC DNA]</scope>
    <source>
        <strain evidence="14">Tzet28-1</strain>
        <tissue evidence="14">Whole body</tissue>
    </source>
</reference>
<dbReference type="EMBL" id="KQ983012">
    <property type="protein sequence ID" value="KYQ48331.1"/>
    <property type="molecule type" value="Genomic_DNA"/>
</dbReference>
<evidence type="ECO:0000256" key="9">
    <source>
        <dbReference type="ARBA" id="ARBA00022729"/>
    </source>
</evidence>
<evidence type="ECO:0000256" key="13">
    <source>
        <dbReference type="ARBA" id="ARBA00032377"/>
    </source>
</evidence>
<dbReference type="SUPFAM" id="SSF47565">
    <property type="entry name" value="Insect pheromone/odorant-binding proteins"/>
    <property type="match status" value="2"/>
</dbReference>
<dbReference type="GO" id="GO:0005550">
    <property type="term" value="F:pheromone binding"/>
    <property type="evidence" value="ECO:0007669"/>
    <property type="project" value="UniProtKB-KW"/>
</dbReference>
<keyword evidence="5" id="KW-0813">Transport</keyword>
<evidence type="ECO:0000256" key="7">
    <source>
        <dbReference type="ARBA" id="ARBA00022525"/>
    </source>
</evidence>
<proteinExistence type="inferred from homology"/>
<evidence type="ECO:0000256" key="4">
    <source>
        <dbReference type="ARBA" id="ARBA00018422"/>
    </source>
</evidence>
<dbReference type="InterPro" id="IPR006170">
    <property type="entry name" value="PBP/GOBP"/>
</dbReference>
<keyword evidence="10" id="KW-0590">Pheromone-binding</keyword>
<dbReference type="GO" id="GO:0035176">
    <property type="term" value="P:social behavior"/>
    <property type="evidence" value="ECO:0007669"/>
    <property type="project" value="InterPro"/>
</dbReference>
<evidence type="ECO:0000313" key="14">
    <source>
        <dbReference type="EMBL" id="KYQ48331.1"/>
    </source>
</evidence>
<evidence type="ECO:0000256" key="2">
    <source>
        <dbReference type="ARBA" id="ARBA00008098"/>
    </source>
</evidence>
<dbReference type="GO" id="GO:0019236">
    <property type="term" value="P:response to pheromone"/>
    <property type="evidence" value="ECO:0007669"/>
    <property type="project" value="UniProtKB-KW"/>
</dbReference>
<dbReference type="SMART" id="SM00708">
    <property type="entry name" value="PhBP"/>
    <property type="match status" value="1"/>
</dbReference>
<dbReference type="InterPro" id="IPR022354">
    <property type="entry name" value="Pheromone-bd_protein_Gp-9"/>
</dbReference>
<dbReference type="InterPro" id="IPR036728">
    <property type="entry name" value="PBP_GOBP_sf"/>
</dbReference>
<dbReference type="PRINTS" id="PR02007">
    <property type="entry name" value="ODORANTBPGP9"/>
</dbReference>
<evidence type="ECO:0000256" key="11">
    <source>
        <dbReference type="ARBA" id="ARBA00023157"/>
    </source>
</evidence>
<evidence type="ECO:0000256" key="8">
    <source>
        <dbReference type="ARBA" id="ARBA00022610"/>
    </source>
</evidence>
<keyword evidence="9" id="KW-0732">Signal</keyword>
<evidence type="ECO:0000256" key="5">
    <source>
        <dbReference type="ARBA" id="ARBA00022448"/>
    </source>
</evidence>
<dbReference type="Proteomes" id="UP000075809">
    <property type="component" value="Unassembled WGS sequence"/>
</dbReference>
<evidence type="ECO:0000256" key="10">
    <source>
        <dbReference type="ARBA" id="ARBA00023106"/>
    </source>
</evidence>
<keyword evidence="7" id="KW-0964">Secreted</keyword>
<dbReference type="AlphaFoldDB" id="A0A151WKM5"/>
<evidence type="ECO:0000256" key="1">
    <source>
        <dbReference type="ARBA" id="ARBA00004613"/>
    </source>
</evidence>
<evidence type="ECO:0000256" key="6">
    <source>
        <dbReference type="ARBA" id="ARBA00022507"/>
    </source>
</evidence>
<organism evidence="14 15">
    <name type="scientific">Mycetomoellerius zeteki</name>
    <dbReference type="NCBI Taxonomy" id="64791"/>
    <lineage>
        <taxon>Eukaryota</taxon>
        <taxon>Metazoa</taxon>
        <taxon>Ecdysozoa</taxon>
        <taxon>Arthropoda</taxon>
        <taxon>Hexapoda</taxon>
        <taxon>Insecta</taxon>
        <taxon>Pterygota</taxon>
        <taxon>Neoptera</taxon>
        <taxon>Endopterygota</taxon>
        <taxon>Hymenoptera</taxon>
        <taxon>Apocrita</taxon>
        <taxon>Aculeata</taxon>
        <taxon>Formicoidea</taxon>
        <taxon>Formicidae</taxon>
        <taxon>Myrmicinae</taxon>
        <taxon>Mycetomoellerius</taxon>
    </lineage>
</organism>
<gene>
    <name evidence="14" type="ORF">ALC60_12659</name>
</gene>
<protein>
    <recommendedName>
        <fullName evidence="4">Pheromone-binding protein Gp-9</fullName>
    </recommendedName>
    <alternativeName>
        <fullName evidence="13">Putative odorant-binding protein Gp-9</fullName>
    </alternativeName>
</protein>
<comment type="subunit">
    <text evidence="3">Homodimer.</text>
</comment>
<dbReference type="CDD" id="cd23992">
    <property type="entry name" value="PBP_GOBP"/>
    <property type="match status" value="1"/>
</dbReference>